<dbReference type="PROSITE" id="PS01121">
    <property type="entry name" value="CASPASE_HIS"/>
    <property type="match status" value="1"/>
</dbReference>
<dbReference type="SMART" id="SM00115">
    <property type="entry name" value="CASc"/>
    <property type="match status" value="1"/>
</dbReference>
<dbReference type="InterPro" id="IPR011600">
    <property type="entry name" value="Pept_C14_caspase"/>
</dbReference>
<dbReference type="KEGG" id="lak:106180484"/>
<reference evidence="9" key="1">
    <citation type="submission" date="2025-08" db="UniProtKB">
        <authorList>
            <consortium name="RefSeq"/>
        </authorList>
    </citation>
    <scope>IDENTIFICATION</scope>
    <source>
        <tissue evidence="9">Gonads</tissue>
    </source>
</reference>
<evidence type="ECO:0000256" key="2">
    <source>
        <dbReference type="ARBA" id="ARBA00022670"/>
    </source>
</evidence>
<keyword evidence="5" id="KW-0788">Thiol protease</keyword>
<evidence type="ECO:0000256" key="6">
    <source>
        <dbReference type="ARBA" id="ARBA00023145"/>
    </source>
</evidence>
<dbReference type="Proteomes" id="UP000085678">
    <property type="component" value="Unplaced"/>
</dbReference>
<keyword evidence="4" id="KW-0378">Hydrolase</keyword>
<dbReference type="PANTHER" id="PTHR47901">
    <property type="entry name" value="CASPASE RECRUITMENT DOMAIN-CONTAINING PROTEIN 18"/>
    <property type="match status" value="1"/>
</dbReference>
<dbReference type="GeneID" id="106180484"/>
<dbReference type="GO" id="GO:0004197">
    <property type="term" value="F:cysteine-type endopeptidase activity"/>
    <property type="evidence" value="ECO:0007669"/>
    <property type="project" value="InterPro"/>
</dbReference>
<dbReference type="PROSITE" id="PS01122">
    <property type="entry name" value="CASPASE_CYS"/>
    <property type="match status" value="1"/>
</dbReference>
<dbReference type="PROSITE" id="PS50208">
    <property type="entry name" value="CASPASE_P20"/>
    <property type="match status" value="1"/>
</dbReference>
<dbReference type="STRING" id="7574.A0A1S3KBR0"/>
<dbReference type="InParanoid" id="A0A1S3KBR0"/>
<dbReference type="InterPro" id="IPR033139">
    <property type="entry name" value="Caspase_cys_AS"/>
</dbReference>
<evidence type="ECO:0000256" key="1">
    <source>
        <dbReference type="ARBA" id="ARBA00010134"/>
    </source>
</evidence>
<feature type="domain" description="Caspase family p20" evidence="7">
    <location>
        <begin position="37"/>
        <end position="162"/>
    </location>
</feature>
<organism evidence="8 9">
    <name type="scientific">Lingula anatina</name>
    <name type="common">Brachiopod</name>
    <name type="synonym">Lingula unguis</name>
    <dbReference type="NCBI Taxonomy" id="7574"/>
    <lineage>
        <taxon>Eukaryota</taxon>
        <taxon>Metazoa</taxon>
        <taxon>Spiralia</taxon>
        <taxon>Lophotrochozoa</taxon>
        <taxon>Brachiopoda</taxon>
        <taxon>Linguliformea</taxon>
        <taxon>Lingulata</taxon>
        <taxon>Lingulida</taxon>
        <taxon>Linguloidea</taxon>
        <taxon>Lingulidae</taxon>
        <taxon>Lingula</taxon>
    </lineage>
</organism>
<keyword evidence="3" id="KW-0053">Apoptosis</keyword>
<sequence length="174" mass="20155">MPIDVTPYRVWFSAAPENQDRRAAKCPENEYKNDSEPRGRALIINNKTFSVDWLPERDGTEVDVVALRELFRYLHYETDVISNLTANEMKEEIEQESQRDDHKIYDSFILFLLSHGTKGAVYGTDGYPLPFKDIKAILNNRNCLGLSGKPKMIFIQACQGSKLWNVLHKLEYLR</sequence>
<evidence type="ECO:0000313" key="9">
    <source>
        <dbReference type="RefSeq" id="XP_013419932.1"/>
    </source>
</evidence>
<dbReference type="InterPro" id="IPR016129">
    <property type="entry name" value="Caspase_his_AS"/>
</dbReference>
<name>A0A1S3KBR0_LINAN</name>
<evidence type="ECO:0000256" key="4">
    <source>
        <dbReference type="ARBA" id="ARBA00022801"/>
    </source>
</evidence>
<accession>A0A1S3KBR0</accession>
<keyword evidence="2" id="KW-0645">Protease</keyword>
<evidence type="ECO:0000256" key="3">
    <source>
        <dbReference type="ARBA" id="ARBA00022703"/>
    </source>
</evidence>
<keyword evidence="8" id="KW-1185">Reference proteome</keyword>
<dbReference type="InterPro" id="IPR001309">
    <property type="entry name" value="Pept_C14_p20"/>
</dbReference>
<keyword evidence="6" id="KW-0865">Zymogen</keyword>
<dbReference type="Pfam" id="PF00656">
    <property type="entry name" value="Peptidase_C14"/>
    <property type="match status" value="1"/>
</dbReference>
<dbReference type="AlphaFoldDB" id="A0A1S3KBR0"/>
<gene>
    <name evidence="9" type="primary">LOC106180484</name>
</gene>
<dbReference type="InterPro" id="IPR029030">
    <property type="entry name" value="Caspase-like_dom_sf"/>
</dbReference>
<dbReference type="InterPro" id="IPR002398">
    <property type="entry name" value="Pept_C14"/>
</dbReference>
<dbReference type="PRINTS" id="PR00376">
    <property type="entry name" value="IL1BCENZYME"/>
</dbReference>
<dbReference type="RefSeq" id="XP_013419932.1">
    <property type="nucleotide sequence ID" value="XM_013564478.1"/>
</dbReference>
<evidence type="ECO:0000256" key="5">
    <source>
        <dbReference type="ARBA" id="ARBA00022807"/>
    </source>
</evidence>
<dbReference type="InterPro" id="IPR015917">
    <property type="entry name" value="Pept_C14A"/>
</dbReference>
<dbReference type="OrthoDB" id="6157570at2759"/>
<dbReference type="GO" id="GO:0006508">
    <property type="term" value="P:proteolysis"/>
    <property type="evidence" value="ECO:0007669"/>
    <property type="project" value="UniProtKB-KW"/>
</dbReference>
<dbReference type="PANTHER" id="PTHR47901:SF8">
    <property type="entry name" value="CASPASE-3"/>
    <property type="match status" value="1"/>
</dbReference>
<dbReference type="SUPFAM" id="SSF52129">
    <property type="entry name" value="Caspase-like"/>
    <property type="match status" value="1"/>
</dbReference>
<dbReference type="GO" id="GO:0006915">
    <property type="term" value="P:apoptotic process"/>
    <property type="evidence" value="ECO:0007669"/>
    <property type="project" value="UniProtKB-KW"/>
</dbReference>
<evidence type="ECO:0000259" key="7">
    <source>
        <dbReference type="PROSITE" id="PS50208"/>
    </source>
</evidence>
<dbReference type="Gene3D" id="3.40.50.1460">
    <property type="match status" value="1"/>
</dbReference>
<comment type="similarity">
    <text evidence="1">Belongs to the peptidase C14A family.</text>
</comment>
<protein>
    <submittedName>
        <fullName evidence="9">Caspase-2-like</fullName>
    </submittedName>
</protein>
<proteinExistence type="inferred from homology"/>
<evidence type="ECO:0000313" key="8">
    <source>
        <dbReference type="Proteomes" id="UP000085678"/>
    </source>
</evidence>